<evidence type="ECO:0000313" key="4">
    <source>
        <dbReference type="EMBL" id="KAK9711667.1"/>
    </source>
</evidence>
<evidence type="ECO:0000259" key="3">
    <source>
        <dbReference type="PROSITE" id="PS51031"/>
    </source>
</evidence>
<dbReference type="InterPro" id="IPR004210">
    <property type="entry name" value="BESS_motif"/>
</dbReference>
<dbReference type="PROSITE" id="PS51029">
    <property type="entry name" value="MADF"/>
    <property type="match status" value="1"/>
</dbReference>
<feature type="domain" description="MADF" evidence="2">
    <location>
        <begin position="9"/>
        <end position="97"/>
    </location>
</feature>
<dbReference type="Pfam" id="PF10545">
    <property type="entry name" value="MADF_DNA_bdg"/>
    <property type="match status" value="1"/>
</dbReference>
<keyword evidence="5" id="KW-1185">Reference proteome</keyword>
<reference evidence="4 5" key="1">
    <citation type="journal article" date="2024" name="BMC Genomics">
        <title>De novo assembly and annotation of Popillia japonica's genome with initial clues to its potential as an invasive pest.</title>
        <authorList>
            <person name="Cucini C."/>
            <person name="Boschi S."/>
            <person name="Funari R."/>
            <person name="Cardaioli E."/>
            <person name="Iannotti N."/>
            <person name="Marturano G."/>
            <person name="Paoli F."/>
            <person name="Bruttini M."/>
            <person name="Carapelli A."/>
            <person name="Frati F."/>
            <person name="Nardi F."/>
        </authorList>
    </citation>
    <scope>NUCLEOTIDE SEQUENCE [LARGE SCALE GENOMIC DNA]</scope>
    <source>
        <strain evidence="4">DMR45628</strain>
    </source>
</reference>
<protein>
    <submittedName>
        <fullName evidence="4">BESS motif</fullName>
    </submittedName>
</protein>
<dbReference type="GO" id="GO:0003677">
    <property type="term" value="F:DNA binding"/>
    <property type="evidence" value="ECO:0007669"/>
    <property type="project" value="InterPro"/>
</dbReference>
<evidence type="ECO:0000256" key="1">
    <source>
        <dbReference type="PROSITE-ProRule" id="PRU00371"/>
    </source>
</evidence>
<sequence>MREDDVLIKLIESVKNYACLYDHTSTDYCNAKLKVQSWRRISAEVNMPAMVCKEKWRNIRGRYLRHLRDALRYGPMRKKQKTYYLAEYLDFIRPFTCSRIINNITHVVNEESDSMVEEAETEDEHDYKDFDCIDYTVSETLSAVLEENKANVTENKIQNGFYKNERVISDGDADMEFLKSLCPDLKSLAPEKKRKVKIEILRLIDKACTSYSTASADPLALGEASTQNATINSTI</sequence>
<organism evidence="4 5">
    <name type="scientific">Popillia japonica</name>
    <name type="common">Japanese beetle</name>
    <dbReference type="NCBI Taxonomy" id="7064"/>
    <lineage>
        <taxon>Eukaryota</taxon>
        <taxon>Metazoa</taxon>
        <taxon>Ecdysozoa</taxon>
        <taxon>Arthropoda</taxon>
        <taxon>Hexapoda</taxon>
        <taxon>Insecta</taxon>
        <taxon>Pterygota</taxon>
        <taxon>Neoptera</taxon>
        <taxon>Endopterygota</taxon>
        <taxon>Coleoptera</taxon>
        <taxon>Polyphaga</taxon>
        <taxon>Scarabaeiformia</taxon>
        <taxon>Scarabaeidae</taxon>
        <taxon>Rutelinae</taxon>
        <taxon>Popillia</taxon>
    </lineage>
</organism>
<dbReference type="GO" id="GO:0005634">
    <property type="term" value="C:nucleus"/>
    <property type="evidence" value="ECO:0007669"/>
    <property type="project" value="UniProtKB-SubCell"/>
</dbReference>
<name>A0AAW1K214_POPJA</name>
<evidence type="ECO:0000313" key="5">
    <source>
        <dbReference type="Proteomes" id="UP001458880"/>
    </source>
</evidence>
<comment type="caution">
    <text evidence="4">The sequence shown here is derived from an EMBL/GenBank/DDBJ whole genome shotgun (WGS) entry which is preliminary data.</text>
</comment>
<dbReference type="Pfam" id="PF02944">
    <property type="entry name" value="BESS"/>
    <property type="match status" value="1"/>
</dbReference>
<feature type="domain" description="BESS" evidence="3">
    <location>
        <begin position="171"/>
        <end position="210"/>
    </location>
</feature>
<dbReference type="PANTHER" id="PTHR12243:SF67">
    <property type="entry name" value="COREPRESSOR OF PANGOLIN, ISOFORM A-RELATED"/>
    <property type="match status" value="1"/>
</dbReference>
<dbReference type="InterPro" id="IPR006578">
    <property type="entry name" value="MADF-dom"/>
</dbReference>
<dbReference type="SMART" id="SM00595">
    <property type="entry name" value="MADF"/>
    <property type="match status" value="1"/>
</dbReference>
<dbReference type="Proteomes" id="UP001458880">
    <property type="component" value="Unassembled WGS sequence"/>
</dbReference>
<proteinExistence type="predicted"/>
<comment type="subcellular location">
    <subcellularLocation>
        <location evidence="1">Nucleus</location>
    </subcellularLocation>
</comment>
<gene>
    <name evidence="4" type="ORF">QE152_g25319</name>
</gene>
<dbReference type="EMBL" id="JASPKY010000276">
    <property type="protein sequence ID" value="KAK9711667.1"/>
    <property type="molecule type" value="Genomic_DNA"/>
</dbReference>
<evidence type="ECO:0000259" key="2">
    <source>
        <dbReference type="PROSITE" id="PS51029"/>
    </source>
</evidence>
<dbReference type="InterPro" id="IPR039353">
    <property type="entry name" value="TF_Adf1"/>
</dbReference>
<dbReference type="GO" id="GO:0006357">
    <property type="term" value="P:regulation of transcription by RNA polymerase II"/>
    <property type="evidence" value="ECO:0007669"/>
    <property type="project" value="TreeGrafter"/>
</dbReference>
<dbReference type="AlphaFoldDB" id="A0AAW1K214"/>
<dbReference type="PROSITE" id="PS51031">
    <property type="entry name" value="BESS"/>
    <property type="match status" value="1"/>
</dbReference>
<accession>A0AAW1K214</accession>
<keyword evidence="1" id="KW-0539">Nucleus</keyword>
<dbReference type="GO" id="GO:0005667">
    <property type="term" value="C:transcription regulator complex"/>
    <property type="evidence" value="ECO:0007669"/>
    <property type="project" value="TreeGrafter"/>
</dbReference>
<dbReference type="PANTHER" id="PTHR12243">
    <property type="entry name" value="MADF DOMAIN TRANSCRIPTION FACTOR"/>
    <property type="match status" value="1"/>
</dbReference>